<gene>
    <name evidence="2" type="ORF">CQW44_06405</name>
</gene>
<dbReference type="AlphaFoldDB" id="A0A3R8RPV7"/>
<dbReference type="RefSeq" id="WP_093682273.1">
    <property type="nucleotide sequence ID" value="NZ_JBEXUN010000025.1"/>
</dbReference>
<dbReference type="InterPro" id="IPR000073">
    <property type="entry name" value="AB_hydrolase_1"/>
</dbReference>
<dbReference type="GO" id="GO:0047372">
    <property type="term" value="F:monoacylglycerol lipase activity"/>
    <property type="evidence" value="ECO:0007669"/>
    <property type="project" value="TreeGrafter"/>
</dbReference>
<comment type="caution">
    <text evidence="2">The sequence shown here is derived from an EMBL/GenBank/DDBJ whole genome shotgun (WGS) entry which is preliminary data.</text>
</comment>
<proteinExistence type="predicted"/>
<name>A0A3R8RPV7_9ACTN</name>
<dbReference type="Pfam" id="PF12697">
    <property type="entry name" value="Abhydrolase_6"/>
    <property type="match status" value="1"/>
</dbReference>
<dbReference type="EMBL" id="PDES01000002">
    <property type="protein sequence ID" value="RRQ88752.1"/>
    <property type="molecule type" value="Genomic_DNA"/>
</dbReference>
<organism evidence="2 3">
    <name type="scientific">Streptomyces griseofuscus</name>
    <dbReference type="NCBI Taxonomy" id="146922"/>
    <lineage>
        <taxon>Bacteria</taxon>
        <taxon>Bacillati</taxon>
        <taxon>Actinomycetota</taxon>
        <taxon>Actinomycetes</taxon>
        <taxon>Kitasatosporales</taxon>
        <taxon>Streptomycetaceae</taxon>
        <taxon>Streptomyces</taxon>
    </lineage>
</organism>
<dbReference type="GO" id="GO:0046464">
    <property type="term" value="P:acylglycerol catabolic process"/>
    <property type="evidence" value="ECO:0007669"/>
    <property type="project" value="TreeGrafter"/>
</dbReference>
<keyword evidence="2" id="KW-0378">Hydrolase</keyword>
<dbReference type="Proteomes" id="UP000276379">
    <property type="component" value="Unassembled WGS sequence"/>
</dbReference>
<sequence>MAQLHIEQWGDGDRTAVLVHGITADTNSWWRTAPELVRRGYRVVAVDLPGHGRSPRWDAYGLDTMTDAIAEALPERPDLALGHSLGALLLAGALDRLRPRRVVHVDPAWAAPPDEATAKAMTDALRVQKDWSEERIQASLARWEPRAREHKSTALRRWDPATLDAFDGFGGYDPPAPQVPSLIVLADPSHNVPPPWARKLSERGFTVRAVPDTGHVVHNEDFAGFWTVLEEWL</sequence>
<dbReference type="Gene3D" id="3.40.50.1820">
    <property type="entry name" value="alpha/beta hydrolase"/>
    <property type="match status" value="1"/>
</dbReference>
<feature type="domain" description="AB hydrolase-1" evidence="1">
    <location>
        <begin position="17"/>
        <end position="220"/>
    </location>
</feature>
<keyword evidence="3" id="KW-1185">Reference proteome</keyword>
<dbReference type="InterPro" id="IPR029058">
    <property type="entry name" value="AB_hydrolase_fold"/>
</dbReference>
<dbReference type="GO" id="GO:0016020">
    <property type="term" value="C:membrane"/>
    <property type="evidence" value="ECO:0007669"/>
    <property type="project" value="TreeGrafter"/>
</dbReference>
<dbReference type="PANTHER" id="PTHR43798">
    <property type="entry name" value="MONOACYLGLYCEROL LIPASE"/>
    <property type="match status" value="1"/>
</dbReference>
<evidence type="ECO:0000313" key="2">
    <source>
        <dbReference type="EMBL" id="RRQ88752.1"/>
    </source>
</evidence>
<protein>
    <submittedName>
        <fullName evidence="2">Alpha/beta hydrolase</fullName>
    </submittedName>
</protein>
<reference evidence="2 3" key="1">
    <citation type="submission" date="2017-10" db="EMBL/GenBank/DDBJ databases">
        <title>Draft genome of actinobacteria isolated from guarana (Paullinia cupana (Mart.) Ducke.</title>
        <authorList>
            <person name="Siqueira K.A."/>
            <person name="Liotti R.G."/>
            <person name="Mendes T.A."/>
            <person name="Soares M.A."/>
        </authorList>
    </citation>
    <scope>NUCLEOTIDE SEQUENCE [LARGE SCALE GENOMIC DNA]</scope>
    <source>
        <strain evidence="2 3">199</strain>
    </source>
</reference>
<evidence type="ECO:0000313" key="3">
    <source>
        <dbReference type="Proteomes" id="UP000276379"/>
    </source>
</evidence>
<dbReference type="PANTHER" id="PTHR43798:SF33">
    <property type="entry name" value="HYDROLASE, PUTATIVE (AFU_ORTHOLOGUE AFUA_2G14860)-RELATED"/>
    <property type="match status" value="1"/>
</dbReference>
<evidence type="ECO:0000259" key="1">
    <source>
        <dbReference type="Pfam" id="PF12697"/>
    </source>
</evidence>
<dbReference type="InterPro" id="IPR050266">
    <property type="entry name" value="AB_hydrolase_sf"/>
</dbReference>
<dbReference type="SUPFAM" id="SSF53474">
    <property type="entry name" value="alpha/beta-Hydrolases"/>
    <property type="match status" value="1"/>
</dbReference>
<accession>A0A3R8RPV7</accession>